<feature type="binding site" evidence="5">
    <location>
        <position position="361"/>
    </location>
    <ligand>
        <name>FAD</name>
        <dbReference type="ChEBI" id="CHEBI:57692"/>
    </ligand>
</feature>
<feature type="binding site" evidence="5">
    <location>
        <begin position="309"/>
        <end position="310"/>
    </location>
    <ligand>
        <name>FAD</name>
        <dbReference type="ChEBI" id="CHEBI:57692"/>
    </ligand>
</feature>
<dbReference type="PIRSF" id="PIRSF000089">
    <property type="entry name" value="Electra_flavoP_a"/>
    <property type="match status" value="1"/>
</dbReference>
<comment type="similarity">
    <text evidence="1">Belongs to the ETF alpha-subunit/FixB family.</text>
</comment>
<protein>
    <submittedName>
        <fullName evidence="7">Electron transfer flavoprotein subunit alpha</fullName>
    </submittedName>
</protein>
<dbReference type="SUPFAM" id="SSF52467">
    <property type="entry name" value="DHS-like NAD/FAD-binding domain"/>
    <property type="match status" value="1"/>
</dbReference>
<dbReference type="InterPro" id="IPR017896">
    <property type="entry name" value="4Fe4S_Fe-S-bd"/>
</dbReference>
<dbReference type="SUPFAM" id="SSF52402">
    <property type="entry name" value="Adenine nucleotide alpha hydrolases-like"/>
    <property type="match status" value="1"/>
</dbReference>
<dbReference type="Proteomes" id="UP000095743">
    <property type="component" value="Chromosome"/>
</dbReference>
<dbReference type="KEGG" id="gfe:Gferi_04580"/>
<reference evidence="7 8" key="1">
    <citation type="submission" date="2016-09" db="EMBL/GenBank/DDBJ databases">
        <title>Genomic analysis reveals versatility of anaerobic energy metabolism of Geosporobacter ferrireducens IRF9 of phylum Firmicutes.</title>
        <authorList>
            <person name="Kim S.-J."/>
        </authorList>
    </citation>
    <scope>NUCLEOTIDE SEQUENCE [LARGE SCALE GENOMIC DNA]</scope>
    <source>
        <strain evidence="7 8">IRF9</strain>
    </source>
</reference>
<dbReference type="Pfam" id="PF01012">
    <property type="entry name" value="ETF"/>
    <property type="match status" value="1"/>
</dbReference>
<name>A0A1D8GDA5_9FIRM</name>
<evidence type="ECO:0000313" key="7">
    <source>
        <dbReference type="EMBL" id="AOT68895.1"/>
    </source>
</evidence>
<dbReference type="PROSITE" id="PS00198">
    <property type="entry name" value="4FE4S_FER_1"/>
    <property type="match status" value="1"/>
</dbReference>
<organism evidence="7 8">
    <name type="scientific">Geosporobacter ferrireducens</name>
    <dbReference type="NCBI Taxonomy" id="1424294"/>
    <lineage>
        <taxon>Bacteria</taxon>
        <taxon>Bacillati</taxon>
        <taxon>Bacillota</taxon>
        <taxon>Clostridia</taxon>
        <taxon>Peptostreptococcales</taxon>
        <taxon>Thermotaleaceae</taxon>
        <taxon>Geosporobacter</taxon>
    </lineage>
</organism>
<dbReference type="GO" id="GO:0050660">
    <property type="term" value="F:flavin adenine dinucleotide binding"/>
    <property type="evidence" value="ECO:0007669"/>
    <property type="project" value="InterPro"/>
</dbReference>
<dbReference type="RefSeq" id="WP_069974461.1">
    <property type="nucleotide sequence ID" value="NZ_CP017269.1"/>
</dbReference>
<dbReference type="GO" id="GO:0046872">
    <property type="term" value="F:metal ion binding"/>
    <property type="evidence" value="ECO:0007669"/>
    <property type="project" value="UniProtKB-KW"/>
</dbReference>
<dbReference type="Pfam" id="PF12838">
    <property type="entry name" value="Fer4_7"/>
    <property type="match status" value="1"/>
</dbReference>
<dbReference type="Gene3D" id="3.40.50.620">
    <property type="entry name" value="HUPs"/>
    <property type="match status" value="1"/>
</dbReference>
<evidence type="ECO:0000256" key="2">
    <source>
        <dbReference type="ARBA" id="ARBA00022723"/>
    </source>
</evidence>
<dbReference type="SUPFAM" id="SSF54862">
    <property type="entry name" value="4Fe-4S ferredoxins"/>
    <property type="match status" value="1"/>
</dbReference>
<dbReference type="EMBL" id="CP017269">
    <property type="protein sequence ID" value="AOT68895.1"/>
    <property type="molecule type" value="Genomic_DNA"/>
</dbReference>
<dbReference type="InterPro" id="IPR029035">
    <property type="entry name" value="DHS-like_NAD/FAD-binding_dom"/>
</dbReference>
<sequence>MQELQVDNHRCTLCGKCISACFYDALEMDDRKLLSHDTCTLCGMCIDICPEAALAISKIKMNDMNKAEWNGILVYVEHDQGEIHPITYELIGKALELAKVVCYKVYCLFIGYRIAEKAKILMHYEVEQVFMYDHASFKYYKEDIYTNAFEDCIKNHLKPSIVLIGGTEIGKSLAPSIATRFHTGLTADCTELKIRENSDLVQIRPAFGGNIMAQIITENHRPQFATVRYKVMSEAEPQLQLRDNLLQCSIEDEKLKSKIEILGVNDLAKTESISDAKILVVVGQGFQRKEDLSLAQELADLLNGKVASSRTLVEKGWMPYEKQIGLSGKTVKPEIIITCGVSGSIQFISGMKGSKNIIAINTDINSPIFKIAHQPICGDLYEILPRLIKKIKSGSGKD</sequence>
<keyword evidence="3" id="KW-0408">Iron</keyword>
<dbReference type="InterPro" id="IPR014731">
    <property type="entry name" value="ETF_asu_C"/>
</dbReference>
<dbReference type="AlphaFoldDB" id="A0A1D8GDA5"/>
<dbReference type="GO" id="GO:0051536">
    <property type="term" value="F:iron-sulfur cluster binding"/>
    <property type="evidence" value="ECO:0007669"/>
    <property type="project" value="UniProtKB-KW"/>
</dbReference>
<dbReference type="InterPro" id="IPR001308">
    <property type="entry name" value="ETF_a/FixB"/>
</dbReference>
<dbReference type="InterPro" id="IPR014730">
    <property type="entry name" value="ETF_a/b_N"/>
</dbReference>
<accession>A0A1D8GDA5</accession>
<feature type="domain" description="4Fe-4S ferredoxin-type" evidence="6">
    <location>
        <begin position="34"/>
        <end position="59"/>
    </location>
</feature>
<proteinExistence type="inferred from homology"/>
<dbReference type="Pfam" id="PF00766">
    <property type="entry name" value="ETF_alpha"/>
    <property type="match status" value="1"/>
</dbReference>
<dbReference type="InterPro" id="IPR017900">
    <property type="entry name" value="4Fe4S_Fe_S_CS"/>
</dbReference>
<dbReference type="SMART" id="SM00893">
    <property type="entry name" value="ETF"/>
    <property type="match status" value="1"/>
</dbReference>
<dbReference type="CDD" id="cd01715">
    <property type="entry name" value="ETF_alpha"/>
    <property type="match status" value="1"/>
</dbReference>
<keyword evidence="2" id="KW-0479">Metal-binding</keyword>
<dbReference type="InterPro" id="IPR014729">
    <property type="entry name" value="Rossmann-like_a/b/a_fold"/>
</dbReference>
<dbReference type="Gene3D" id="3.30.70.20">
    <property type="match status" value="1"/>
</dbReference>
<dbReference type="InterPro" id="IPR033947">
    <property type="entry name" value="ETF_alpha_N"/>
</dbReference>
<keyword evidence="4" id="KW-0411">Iron-sulfur</keyword>
<gene>
    <name evidence="7" type="ORF">Gferi_04580</name>
</gene>
<feature type="binding site" evidence="5">
    <location>
        <begin position="323"/>
        <end position="327"/>
    </location>
    <ligand>
        <name>FAD</name>
        <dbReference type="ChEBI" id="CHEBI:57692"/>
    </ligand>
</feature>
<evidence type="ECO:0000313" key="8">
    <source>
        <dbReference type="Proteomes" id="UP000095743"/>
    </source>
</evidence>
<feature type="domain" description="4Fe-4S ferredoxin-type" evidence="6">
    <location>
        <begin position="2"/>
        <end position="31"/>
    </location>
</feature>
<dbReference type="PANTHER" id="PTHR43153">
    <property type="entry name" value="ELECTRON TRANSFER FLAVOPROTEIN ALPHA"/>
    <property type="match status" value="1"/>
</dbReference>
<evidence type="ECO:0000256" key="5">
    <source>
        <dbReference type="PIRSR" id="PIRSR000089-1"/>
    </source>
</evidence>
<dbReference type="STRING" id="1424294.Gferi_04580"/>
<evidence type="ECO:0000256" key="4">
    <source>
        <dbReference type="ARBA" id="ARBA00023014"/>
    </source>
</evidence>
<evidence type="ECO:0000256" key="1">
    <source>
        <dbReference type="ARBA" id="ARBA00005817"/>
    </source>
</evidence>
<dbReference type="GO" id="GO:0033539">
    <property type="term" value="P:fatty acid beta-oxidation using acyl-CoA dehydrogenase"/>
    <property type="evidence" value="ECO:0007669"/>
    <property type="project" value="TreeGrafter"/>
</dbReference>
<evidence type="ECO:0000256" key="3">
    <source>
        <dbReference type="ARBA" id="ARBA00023004"/>
    </source>
</evidence>
<comment type="cofactor">
    <cofactor evidence="5">
        <name>FAD</name>
        <dbReference type="ChEBI" id="CHEBI:57692"/>
    </cofactor>
    <text evidence="5">Binds 1 FAD per dimer.</text>
</comment>
<evidence type="ECO:0000259" key="6">
    <source>
        <dbReference type="PROSITE" id="PS51379"/>
    </source>
</evidence>
<keyword evidence="5" id="KW-0285">Flavoprotein</keyword>
<keyword evidence="5" id="KW-0274">FAD</keyword>
<dbReference type="PROSITE" id="PS51379">
    <property type="entry name" value="4FE4S_FER_2"/>
    <property type="match status" value="2"/>
</dbReference>
<keyword evidence="8" id="KW-1185">Reference proteome</keyword>
<dbReference type="PANTHER" id="PTHR43153:SF1">
    <property type="entry name" value="ELECTRON TRANSFER FLAVOPROTEIN SUBUNIT ALPHA, MITOCHONDRIAL"/>
    <property type="match status" value="1"/>
</dbReference>
<dbReference type="GO" id="GO:0009055">
    <property type="term" value="F:electron transfer activity"/>
    <property type="evidence" value="ECO:0007669"/>
    <property type="project" value="InterPro"/>
</dbReference>
<dbReference type="Gene3D" id="3.40.50.1220">
    <property type="entry name" value="TPP-binding domain"/>
    <property type="match status" value="1"/>
</dbReference>